<dbReference type="EMBL" id="MTHB01000295">
    <property type="protein sequence ID" value="OXC71784.1"/>
    <property type="molecule type" value="Genomic_DNA"/>
</dbReference>
<sequence length="302" mass="33944">MLASAAWRVREANLVALAVDRPEIGGLHLARIRPTGLDRHFVHRLDTAGTYRIELCIVDRFEQRHARLHQLGQPRPADLDPGIIESAVLAVQRQVVVEFVDHHANDEADVGSAALDHADRGRRARERLRVFPLDQGAHVLEHDIAAGTLRQAVRDFLANHFVLIGLEQFHVRVGDGNHFHRHTLLIEEQTRFVGANRLGLALALVAGHHRFLSRQRRLGNGVETHAKNTLNTFWIRMALLAFLAEDLTLKPGHLASQIDVLALQFADQSHVLSDPFGLRQNLQGFQTLICQYPAIPAIRFRP</sequence>
<protein>
    <submittedName>
        <fullName evidence="1">Uncharacterized protein</fullName>
    </submittedName>
</protein>
<gene>
    <name evidence="1" type="ORF">BSU04_45280</name>
</gene>
<comment type="caution">
    <text evidence="1">The sequence shown here is derived from an EMBL/GenBank/DDBJ whole genome shotgun (WGS) entry which is preliminary data.</text>
</comment>
<reference evidence="2" key="1">
    <citation type="submission" date="2017-01" db="EMBL/GenBank/DDBJ databases">
        <title>Genome Analysis of Deinococcus marmoris KOPRI26562.</title>
        <authorList>
            <person name="Kim J.H."/>
            <person name="Oh H.-M."/>
        </authorList>
    </citation>
    <scope>NUCLEOTIDE SEQUENCE [LARGE SCALE GENOMIC DNA]</scope>
    <source>
        <strain evidence="2">PAMC 26633</strain>
    </source>
</reference>
<organism evidence="1 2">
    <name type="scientific">Caballeronia sordidicola</name>
    <name type="common">Burkholderia sordidicola</name>
    <dbReference type="NCBI Taxonomy" id="196367"/>
    <lineage>
        <taxon>Bacteria</taxon>
        <taxon>Pseudomonadati</taxon>
        <taxon>Pseudomonadota</taxon>
        <taxon>Betaproteobacteria</taxon>
        <taxon>Burkholderiales</taxon>
        <taxon>Burkholderiaceae</taxon>
        <taxon>Caballeronia</taxon>
    </lineage>
</organism>
<evidence type="ECO:0000313" key="2">
    <source>
        <dbReference type="Proteomes" id="UP000214720"/>
    </source>
</evidence>
<proteinExistence type="predicted"/>
<name>A0A226WKQ6_CABSO</name>
<evidence type="ECO:0000313" key="1">
    <source>
        <dbReference type="EMBL" id="OXC71784.1"/>
    </source>
</evidence>
<dbReference type="AlphaFoldDB" id="A0A226WKQ6"/>
<accession>A0A226WKQ6</accession>
<dbReference type="Proteomes" id="UP000214720">
    <property type="component" value="Unassembled WGS sequence"/>
</dbReference>